<dbReference type="FunFam" id="1.10.287.130:FF:000002">
    <property type="entry name" value="Two-component osmosensing histidine kinase"/>
    <property type="match status" value="1"/>
</dbReference>
<dbReference type="InterPro" id="IPR003594">
    <property type="entry name" value="HATPase_dom"/>
</dbReference>
<feature type="domain" description="HPt" evidence="22">
    <location>
        <begin position="783"/>
        <end position="882"/>
    </location>
</feature>
<dbReference type="EC" id="2.7.13.3" evidence="3"/>
<dbReference type="STRING" id="1538553.JT25_016950"/>
<dbReference type="InterPro" id="IPR011006">
    <property type="entry name" value="CheY-like_superfamily"/>
</dbReference>
<dbReference type="EMBL" id="CP014476">
    <property type="protein sequence ID" value="AMK78150.1"/>
    <property type="molecule type" value="Genomic_DNA"/>
</dbReference>
<dbReference type="PRINTS" id="PR00344">
    <property type="entry name" value="BCTRLSENSOR"/>
</dbReference>
<dbReference type="SUPFAM" id="SSF47226">
    <property type="entry name" value="Histidine-containing phosphotransfer domain, HPT domain"/>
    <property type="match status" value="1"/>
</dbReference>
<dbReference type="Pfam" id="PF00072">
    <property type="entry name" value="Response_reg"/>
    <property type="match status" value="2"/>
</dbReference>
<evidence type="ECO:0000259" key="20">
    <source>
        <dbReference type="PROSITE" id="PS50110"/>
    </source>
</evidence>
<evidence type="ECO:0000259" key="19">
    <source>
        <dbReference type="PROSITE" id="PS50109"/>
    </source>
</evidence>
<feature type="modified residue" description="Phosphohistidine" evidence="16">
    <location>
        <position position="822"/>
    </location>
</feature>
<evidence type="ECO:0000256" key="9">
    <source>
        <dbReference type="ARBA" id="ARBA00022777"/>
    </source>
</evidence>
<dbReference type="RefSeq" id="WP_062329247.1">
    <property type="nucleotide sequence ID" value="NZ_CP014476.1"/>
</dbReference>
<dbReference type="PROSITE" id="PS50109">
    <property type="entry name" value="HIS_KIN"/>
    <property type="match status" value="1"/>
</dbReference>
<dbReference type="SUPFAM" id="SSF47384">
    <property type="entry name" value="Homodimeric domain of signal transducing histidine kinase"/>
    <property type="match status" value="1"/>
</dbReference>
<dbReference type="SMART" id="SM00448">
    <property type="entry name" value="REC"/>
    <property type="match status" value="2"/>
</dbReference>
<dbReference type="Gene3D" id="1.10.287.130">
    <property type="match status" value="1"/>
</dbReference>
<dbReference type="Gene3D" id="6.10.340.10">
    <property type="match status" value="1"/>
</dbReference>
<evidence type="ECO:0000256" key="8">
    <source>
        <dbReference type="ARBA" id="ARBA00022741"/>
    </source>
</evidence>
<dbReference type="Gene3D" id="1.20.120.160">
    <property type="entry name" value="HPT domain"/>
    <property type="match status" value="1"/>
</dbReference>
<dbReference type="SMART" id="SM00388">
    <property type="entry name" value="HisKA"/>
    <property type="match status" value="1"/>
</dbReference>
<dbReference type="PANTHER" id="PTHR45339">
    <property type="entry name" value="HYBRID SIGNAL TRANSDUCTION HISTIDINE KINASE J"/>
    <property type="match status" value="1"/>
</dbReference>
<dbReference type="InterPro" id="IPR003660">
    <property type="entry name" value="HAMP_dom"/>
</dbReference>
<keyword evidence="24" id="KW-1185">Reference proteome</keyword>
<evidence type="ECO:0000256" key="13">
    <source>
        <dbReference type="ARBA" id="ARBA00023136"/>
    </source>
</evidence>
<dbReference type="InterPro" id="IPR003661">
    <property type="entry name" value="HisK_dim/P_dom"/>
</dbReference>
<sequence length="882" mass="97869">MSRFFHSFNGRMILAVVGIHLLLVPVLLFGIYRVIKPSLEAQFVNYVRSDALLFSNLVTPRLEHSKAGELQGLLGEFLLNGRLAFAEIATERGNIRADIELNAQQQFQEDFFFGEHDDDIYFLAVPILNPEDGSLAMLRLGYDERQIQRDIATIYQRSAYFVAIYMGLTLLVVGLFGRKLVMPLERLRDEAEQIAAGNHTGQFNSGTKITEVAALAEHLEKMRQALLSARDAALQAAGAKSEFLANMSHEIRTPMNGIIGMIGLALRTELTPQQREFLGMANSSADALLRIVNDILDFSKIEARKLELDHAPFKVRESLGDTLKLLAGHAHEKDLELMLRIDPETPDDLLGDVGRLNQVIINLVGNAIKFTQHGEIVVQVKPESVDENKVCLQIAVSDTGIGISPDKQQLIFEAFAQIDASSTRKFGGTGLGLSISSRLVELMGGHLSLESEEHKGSTFFFTAVFDRHTKSEVDAPFQPLIDVKNLPVLIVDDNAINLRVFSEILNHWGMRPTTVDSGDAAIAALRNMAESGEAYALILLDAMMPIMDGFMVAQAIREDQRFEPVTIMMLSSADRPDDCERCHDLGINLYVRKPVKHSELWNAIQSALGKSAKASEASPTVLAEPPRKLRILLAEDNPVNQYMAVVLLEERGHTVKVANNGQEVLDILASDTLFDLILMDVQMPVMDGFQATEAIRANERETGERMRIIAMTAHALKGDRERCLAAGMDDYIAKPVQEQDLLAMVECWNMIGTEQTNSNSVASEVLAEPALDWQQALNRVRGRQQMLCKMMTLFQEQSAPLLNDMADAIQRQDADLLRLSAHTLKSSANSIGAFPFGKIAQQLETMGHEAAFIDAAASYELLQQAIIRLEPAIQDYLHEFQE</sequence>
<dbReference type="CDD" id="cd16922">
    <property type="entry name" value="HATPase_EvgS-ArcB-TorS-like"/>
    <property type="match status" value="1"/>
</dbReference>
<dbReference type="Gene3D" id="3.40.50.2300">
    <property type="match status" value="2"/>
</dbReference>
<dbReference type="PROSITE" id="PS50885">
    <property type="entry name" value="HAMP"/>
    <property type="match status" value="1"/>
</dbReference>
<protein>
    <recommendedName>
        <fullName evidence="15">Sensory/regulatory protein RpfC</fullName>
        <ecNumber evidence="3">2.7.13.3</ecNumber>
    </recommendedName>
</protein>
<dbReference type="CDD" id="cd00082">
    <property type="entry name" value="HisKA"/>
    <property type="match status" value="1"/>
</dbReference>
<feature type="modified residue" description="4-aspartylphosphate" evidence="17">
    <location>
        <position position="541"/>
    </location>
</feature>
<dbReference type="SMART" id="SM00387">
    <property type="entry name" value="HATPase_c"/>
    <property type="match status" value="1"/>
</dbReference>
<dbReference type="GO" id="GO:0000155">
    <property type="term" value="F:phosphorelay sensor kinase activity"/>
    <property type="evidence" value="ECO:0007669"/>
    <property type="project" value="InterPro"/>
</dbReference>
<evidence type="ECO:0000256" key="1">
    <source>
        <dbReference type="ARBA" id="ARBA00000085"/>
    </source>
</evidence>
<feature type="domain" description="Histidine kinase" evidence="19">
    <location>
        <begin position="246"/>
        <end position="467"/>
    </location>
</feature>
<evidence type="ECO:0000259" key="21">
    <source>
        <dbReference type="PROSITE" id="PS50885"/>
    </source>
</evidence>
<keyword evidence="9" id="KW-0418">Kinase</keyword>
<organism evidence="23 24">
    <name type="scientific">Methylomonas denitrificans</name>
    <dbReference type="NCBI Taxonomy" id="1538553"/>
    <lineage>
        <taxon>Bacteria</taxon>
        <taxon>Pseudomonadati</taxon>
        <taxon>Pseudomonadota</taxon>
        <taxon>Gammaproteobacteria</taxon>
        <taxon>Methylococcales</taxon>
        <taxon>Methylococcaceae</taxon>
        <taxon>Methylomonas</taxon>
    </lineage>
</organism>
<reference evidence="23 24" key="1">
    <citation type="journal article" date="2015" name="Environ. Microbiol.">
        <title>Methane oxidation coupled to nitrate reduction under hypoxia by the Gammaproteobacterium Methylomonas denitrificans, sp. nov. type strain FJG1.</title>
        <authorList>
            <person name="Kits K.D."/>
            <person name="Klotz M.G."/>
            <person name="Stein L.Y."/>
        </authorList>
    </citation>
    <scope>NUCLEOTIDE SEQUENCE [LARGE SCALE GENOMIC DNA]</scope>
    <source>
        <strain evidence="23 24">FJG1</strain>
    </source>
</reference>
<keyword evidence="4" id="KW-1003">Cell membrane</keyword>
<dbReference type="InterPro" id="IPR004358">
    <property type="entry name" value="Sig_transdc_His_kin-like_C"/>
</dbReference>
<keyword evidence="10" id="KW-0067">ATP-binding</keyword>
<evidence type="ECO:0000256" key="4">
    <source>
        <dbReference type="ARBA" id="ARBA00022475"/>
    </source>
</evidence>
<keyword evidence="11 18" id="KW-1133">Transmembrane helix</keyword>
<keyword evidence="13 18" id="KW-0472">Membrane</keyword>
<evidence type="ECO:0000256" key="11">
    <source>
        <dbReference type="ARBA" id="ARBA00022989"/>
    </source>
</evidence>
<comment type="subcellular location">
    <subcellularLocation>
        <location evidence="2">Cell membrane</location>
        <topology evidence="2">Multi-pass membrane protein</topology>
    </subcellularLocation>
</comment>
<evidence type="ECO:0000256" key="6">
    <source>
        <dbReference type="ARBA" id="ARBA00022679"/>
    </source>
</evidence>
<feature type="transmembrane region" description="Helical" evidence="18">
    <location>
        <begin position="159"/>
        <end position="177"/>
    </location>
</feature>
<feature type="domain" description="Response regulatory" evidence="20">
    <location>
        <begin position="630"/>
        <end position="749"/>
    </location>
</feature>
<dbReference type="PROSITE" id="PS50894">
    <property type="entry name" value="HPT"/>
    <property type="match status" value="1"/>
</dbReference>
<evidence type="ECO:0000256" key="14">
    <source>
        <dbReference type="ARBA" id="ARBA00064003"/>
    </source>
</evidence>
<dbReference type="InterPro" id="IPR008207">
    <property type="entry name" value="Sig_transdc_His_kin_Hpt_dom"/>
</dbReference>
<dbReference type="InterPro" id="IPR036890">
    <property type="entry name" value="HATPase_C_sf"/>
</dbReference>
<dbReference type="SUPFAM" id="SSF55874">
    <property type="entry name" value="ATPase domain of HSP90 chaperone/DNA topoisomerase II/histidine kinase"/>
    <property type="match status" value="1"/>
</dbReference>
<dbReference type="SMART" id="SM00304">
    <property type="entry name" value="HAMP"/>
    <property type="match status" value="1"/>
</dbReference>
<dbReference type="KEGG" id="mdn:JT25_016950"/>
<evidence type="ECO:0000256" key="17">
    <source>
        <dbReference type="PROSITE-ProRule" id="PRU00169"/>
    </source>
</evidence>
<dbReference type="InterPro" id="IPR036641">
    <property type="entry name" value="HPT_dom_sf"/>
</dbReference>
<evidence type="ECO:0000256" key="12">
    <source>
        <dbReference type="ARBA" id="ARBA00023012"/>
    </source>
</evidence>
<evidence type="ECO:0000256" key="5">
    <source>
        <dbReference type="ARBA" id="ARBA00022553"/>
    </source>
</evidence>
<dbReference type="SUPFAM" id="SSF52172">
    <property type="entry name" value="CheY-like"/>
    <property type="match status" value="2"/>
</dbReference>
<keyword evidence="6" id="KW-0808">Transferase</keyword>
<evidence type="ECO:0000256" key="7">
    <source>
        <dbReference type="ARBA" id="ARBA00022692"/>
    </source>
</evidence>
<proteinExistence type="predicted"/>
<comment type="subunit">
    <text evidence="14">At low DSF concentrations, interacts with RpfF.</text>
</comment>
<evidence type="ECO:0000259" key="22">
    <source>
        <dbReference type="PROSITE" id="PS50894"/>
    </source>
</evidence>
<dbReference type="PANTHER" id="PTHR45339:SF1">
    <property type="entry name" value="HYBRID SIGNAL TRANSDUCTION HISTIDINE KINASE J"/>
    <property type="match status" value="1"/>
</dbReference>
<feature type="domain" description="Response regulatory" evidence="20">
    <location>
        <begin position="487"/>
        <end position="608"/>
    </location>
</feature>
<accession>A0A126T7Y5</accession>
<dbReference type="GO" id="GO:0005524">
    <property type="term" value="F:ATP binding"/>
    <property type="evidence" value="ECO:0007669"/>
    <property type="project" value="UniProtKB-KW"/>
</dbReference>
<keyword evidence="7 18" id="KW-0812">Transmembrane</keyword>
<dbReference type="Pfam" id="PF01627">
    <property type="entry name" value="Hpt"/>
    <property type="match status" value="1"/>
</dbReference>
<gene>
    <name evidence="23" type="ORF">JT25_016950</name>
</gene>
<keyword evidence="8" id="KW-0547">Nucleotide-binding</keyword>
<comment type="catalytic activity">
    <reaction evidence="1">
        <text>ATP + protein L-histidine = ADP + protein N-phospho-L-histidine.</text>
        <dbReference type="EC" id="2.7.13.3"/>
    </reaction>
</comment>
<dbReference type="Gene3D" id="3.30.565.10">
    <property type="entry name" value="Histidine kinase-like ATPase, C-terminal domain"/>
    <property type="match status" value="1"/>
</dbReference>
<evidence type="ECO:0000256" key="16">
    <source>
        <dbReference type="PROSITE-ProRule" id="PRU00110"/>
    </source>
</evidence>
<evidence type="ECO:0000256" key="15">
    <source>
        <dbReference type="ARBA" id="ARBA00068150"/>
    </source>
</evidence>
<evidence type="ECO:0000256" key="10">
    <source>
        <dbReference type="ARBA" id="ARBA00022840"/>
    </source>
</evidence>
<dbReference type="Proteomes" id="UP000030512">
    <property type="component" value="Chromosome"/>
</dbReference>
<feature type="modified residue" description="4-aspartylphosphate" evidence="17">
    <location>
        <position position="680"/>
    </location>
</feature>
<evidence type="ECO:0000313" key="23">
    <source>
        <dbReference type="EMBL" id="AMK78150.1"/>
    </source>
</evidence>
<dbReference type="FunFam" id="3.30.565.10:FF:000010">
    <property type="entry name" value="Sensor histidine kinase RcsC"/>
    <property type="match status" value="1"/>
</dbReference>
<name>A0A126T7Y5_9GAMM</name>
<dbReference type="InterPro" id="IPR001789">
    <property type="entry name" value="Sig_transdc_resp-reg_receiver"/>
</dbReference>
<keyword evidence="5 17" id="KW-0597">Phosphoprotein</keyword>
<evidence type="ECO:0000256" key="18">
    <source>
        <dbReference type="SAM" id="Phobius"/>
    </source>
</evidence>
<dbReference type="Pfam" id="PF02518">
    <property type="entry name" value="HATPase_c"/>
    <property type="match status" value="1"/>
</dbReference>
<keyword evidence="12" id="KW-0902">Two-component regulatory system</keyword>
<dbReference type="PROSITE" id="PS50110">
    <property type="entry name" value="RESPONSE_REGULATORY"/>
    <property type="match status" value="2"/>
</dbReference>
<dbReference type="InterPro" id="IPR036097">
    <property type="entry name" value="HisK_dim/P_sf"/>
</dbReference>
<evidence type="ECO:0000256" key="3">
    <source>
        <dbReference type="ARBA" id="ARBA00012438"/>
    </source>
</evidence>
<evidence type="ECO:0000313" key="24">
    <source>
        <dbReference type="Proteomes" id="UP000030512"/>
    </source>
</evidence>
<dbReference type="GO" id="GO:0005886">
    <property type="term" value="C:plasma membrane"/>
    <property type="evidence" value="ECO:0007669"/>
    <property type="project" value="UniProtKB-SubCell"/>
</dbReference>
<dbReference type="CDD" id="cd17546">
    <property type="entry name" value="REC_hyHK_CKI1_RcsC-like"/>
    <property type="match status" value="1"/>
</dbReference>
<dbReference type="AlphaFoldDB" id="A0A126T7Y5"/>
<dbReference type="Pfam" id="PF00512">
    <property type="entry name" value="HisKA"/>
    <property type="match status" value="1"/>
</dbReference>
<dbReference type="InterPro" id="IPR005467">
    <property type="entry name" value="His_kinase_dom"/>
</dbReference>
<feature type="domain" description="HAMP" evidence="21">
    <location>
        <begin position="178"/>
        <end position="231"/>
    </location>
</feature>
<evidence type="ECO:0000256" key="2">
    <source>
        <dbReference type="ARBA" id="ARBA00004651"/>
    </source>
</evidence>
<feature type="transmembrane region" description="Helical" evidence="18">
    <location>
        <begin position="12"/>
        <end position="32"/>
    </location>
</feature>